<feature type="transmembrane region" description="Helical" evidence="1">
    <location>
        <begin position="50"/>
        <end position="72"/>
    </location>
</feature>
<evidence type="ECO:0000313" key="3">
    <source>
        <dbReference type="Proteomes" id="UP000011729"/>
    </source>
</evidence>
<dbReference type="Pfam" id="PF06835">
    <property type="entry name" value="LptC"/>
    <property type="match status" value="1"/>
</dbReference>
<dbReference type="HOGENOM" id="CLU_093446_1_0_5"/>
<organism evidence="2 3">
    <name type="scientific">Bartonella australis (strain Aust/NH1)</name>
    <dbReference type="NCBI Taxonomy" id="1094489"/>
    <lineage>
        <taxon>Bacteria</taxon>
        <taxon>Pseudomonadati</taxon>
        <taxon>Pseudomonadota</taxon>
        <taxon>Alphaproteobacteria</taxon>
        <taxon>Hyphomicrobiales</taxon>
        <taxon>Bartonellaceae</taxon>
        <taxon>Bartonella</taxon>
    </lineage>
</organism>
<evidence type="ECO:0008006" key="4">
    <source>
        <dbReference type="Google" id="ProtNLM"/>
    </source>
</evidence>
<proteinExistence type="predicted"/>
<reference evidence="2 3" key="1">
    <citation type="journal article" date="2013" name="PLoS Genet.">
        <title>A gene transfer agent and a dynamic repertoire of secretion systems hold the keys to the explosive radiation of the emerging pathogen Bartonella.</title>
        <authorList>
            <person name="Guy L."/>
            <person name="Nystedt B."/>
            <person name="Toft C."/>
            <person name="Zaremba-Niedzwiedzka K."/>
            <person name="Berglund E.C."/>
            <person name="Granberg F."/>
            <person name="Naslund K."/>
            <person name="Eriksson A.S."/>
            <person name="Andersson S.G."/>
        </authorList>
    </citation>
    <scope>NUCLEOTIDE SEQUENCE [LARGE SCALE GENOMIC DNA]</scope>
    <source>
        <strain evidence="2 3">Aust/NH1</strain>
    </source>
</reference>
<dbReference type="EMBL" id="CP003123">
    <property type="protein sequence ID" value="AGF73908.1"/>
    <property type="molecule type" value="Genomic_DNA"/>
</dbReference>
<gene>
    <name evidence="2" type="ordered locus">BAnh1_00140</name>
</gene>
<dbReference type="AlphaFoldDB" id="M1NRD6"/>
<dbReference type="STRING" id="1094489.BAnh1_00140"/>
<dbReference type="PATRIC" id="fig|1094489.3.peg.15"/>
<keyword evidence="1" id="KW-1133">Transmembrane helix</keyword>
<keyword evidence="1" id="KW-0472">Membrane</keyword>
<dbReference type="InterPro" id="IPR010664">
    <property type="entry name" value="LipoPS_assembly_LptC-rel"/>
</dbReference>
<accession>M1NRD6</accession>
<keyword evidence="3" id="KW-1185">Reference proteome</keyword>
<sequence length="232" mass="26211">MPYKSSKINKAEYLRDQNDMVIRDRYEFFSIKSSFGDVFKEAYHHSIRICLLKFFLLSSALAIALIFCWFTFFSVSASSDTIILNHEESETIKLTMTNPKLEGYTSSRDPYWIKAEKAFQERAHSGMIKLQNITAEAVAGEQGRVFLKAQGGGYDNINGLLRLDKPFMITTTSGAVAHFMAADINLSEGQLKTDQHVDIQHTDFYLTAGALHVLEKGQIMHFQGGVHLTLNK</sequence>
<keyword evidence="1" id="KW-0812">Transmembrane</keyword>
<protein>
    <recommendedName>
        <fullName evidence="4">LPS export ABC transporter periplasmic protein LptC</fullName>
    </recommendedName>
</protein>
<dbReference type="eggNOG" id="COG5375">
    <property type="taxonomic scope" value="Bacteria"/>
</dbReference>
<dbReference type="Proteomes" id="UP000011729">
    <property type="component" value="Chromosome"/>
</dbReference>
<evidence type="ECO:0000256" key="1">
    <source>
        <dbReference type="SAM" id="Phobius"/>
    </source>
</evidence>
<name>M1NRD6_BARAA</name>
<evidence type="ECO:0000313" key="2">
    <source>
        <dbReference type="EMBL" id="AGF73908.1"/>
    </source>
</evidence>
<dbReference type="KEGG" id="baus:BAnh1_00140"/>